<dbReference type="AlphaFoldDB" id="A0AAE0VL94"/>
<dbReference type="SUPFAM" id="SSF54862">
    <property type="entry name" value="4Fe-4S ferredoxins"/>
    <property type="match status" value="1"/>
</dbReference>
<dbReference type="PANTHER" id="PTHR42783:SF3">
    <property type="entry name" value="GLUTAMATE SYNTHASE [NADPH] SMALL CHAIN-RELATED"/>
    <property type="match status" value="1"/>
</dbReference>
<dbReference type="PROSITE" id="PS51379">
    <property type="entry name" value="4FE4S_FER_2"/>
    <property type="match status" value="2"/>
</dbReference>
<dbReference type="Gene3D" id="3.30.2070.10">
    <property type="entry name" value="Formate dehydrogenase/DMSO reductase"/>
    <property type="match status" value="1"/>
</dbReference>
<protein>
    <recommendedName>
        <fullName evidence="2">4Fe-4S ferredoxin-type domain-containing protein</fullName>
    </recommendedName>
</protein>
<dbReference type="CDD" id="cd10551">
    <property type="entry name" value="PsrB"/>
    <property type="match status" value="1"/>
</dbReference>
<dbReference type="InterPro" id="IPR013229">
    <property type="entry name" value="PEGA"/>
</dbReference>
<reference evidence="3" key="2">
    <citation type="journal article" date="2021" name="Genome Biol. Evol.">
        <title>Developing a high-quality reference genome for a parasitic bivalve with doubly uniparental inheritance (Bivalvia: Unionida).</title>
        <authorList>
            <person name="Smith C.H."/>
        </authorList>
    </citation>
    <scope>NUCLEOTIDE SEQUENCE</scope>
    <source>
        <strain evidence="3">CHS0354</strain>
        <tissue evidence="3">Mantle</tissue>
    </source>
</reference>
<dbReference type="Gene3D" id="3.40.50.740">
    <property type="match status" value="1"/>
</dbReference>
<dbReference type="Pfam" id="PF13247">
    <property type="entry name" value="Fer4_11"/>
    <property type="match status" value="1"/>
</dbReference>
<dbReference type="Proteomes" id="UP001195483">
    <property type="component" value="Unassembled WGS sequence"/>
</dbReference>
<feature type="transmembrane region" description="Helical" evidence="1">
    <location>
        <begin position="1018"/>
        <end position="1041"/>
    </location>
</feature>
<dbReference type="SUPFAM" id="SSF53706">
    <property type="entry name" value="Formate dehydrogenase/DMSO reductase, domains 1-3"/>
    <property type="match status" value="1"/>
</dbReference>
<evidence type="ECO:0000256" key="1">
    <source>
        <dbReference type="SAM" id="Phobius"/>
    </source>
</evidence>
<feature type="domain" description="4Fe-4S ferredoxin-type" evidence="2">
    <location>
        <begin position="774"/>
        <end position="804"/>
    </location>
</feature>
<accession>A0AAE0VL94</accession>
<organism evidence="3 4">
    <name type="scientific">Potamilus streckersoni</name>
    <dbReference type="NCBI Taxonomy" id="2493646"/>
    <lineage>
        <taxon>Eukaryota</taxon>
        <taxon>Metazoa</taxon>
        <taxon>Spiralia</taxon>
        <taxon>Lophotrochozoa</taxon>
        <taxon>Mollusca</taxon>
        <taxon>Bivalvia</taxon>
        <taxon>Autobranchia</taxon>
        <taxon>Heteroconchia</taxon>
        <taxon>Palaeoheterodonta</taxon>
        <taxon>Unionida</taxon>
        <taxon>Unionoidea</taxon>
        <taxon>Unionidae</taxon>
        <taxon>Ambleminae</taxon>
        <taxon>Lampsilini</taxon>
        <taxon>Potamilus</taxon>
    </lineage>
</organism>
<dbReference type="Gene3D" id="2.20.25.90">
    <property type="entry name" value="ADC-like domains"/>
    <property type="match status" value="1"/>
</dbReference>
<keyword evidence="1" id="KW-0812">Transmembrane</keyword>
<dbReference type="EMBL" id="JAEAOA010001427">
    <property type="protein sequence ID" value="KAK3582433.1"/>
    <property type="molecule type" value="Genomic_DNA"/>
</dbReference>
<proteinExistence type="predicted"/>
<dbReference type="Pfam" id="PF08308">
    <property type="entry name" value="PEGA"/>
    <property type="match status" value="1"/>
</dbReference>
<dbReference type="Gene3D" id="3.30.70.20">
    <property type="match status" value="2"/>
</dbReference>
<dbReference type="PROSITE" id="PS51318">
    <property type="entry name" value="TAT"/>
    <property type="match status" value="1"/>
</dbReference>
<keyword evidence="4" id="KW-1185">Reference proteome</keyword>
<dbReference type="CDD" id="cd02784">
    <property type="entry name" value="MopB_CT_PHLH"/>
    <property type="match status" value="1"/>
</dbReference>
<evidence type="ECO:0000259" key="2">
    <source>
        <dbReference type="PROSITE" id="PS51379"/>
    </source>
</evidence>
<reference evidence="3" key="1">
    <citation type="journal article" date="2021" name="Genome Biol. Evol.">
        <title>A High-Quality Reference Genome for a Parasitic Bivalve with Doubly Uniparental Inheritance (Bivalvia: Unionida).</title>
        <authorList>
            <person name="Smith C.H."/>
        </authorList>
    </citation>
    <scope>NUCLEOTIDE SEQUENCE</scope>
    <source>
        <strain evidence="3">CHS0354</strain>
    </source>
</reference>
<sequence length="1151" mass="127876">MIENSKKYWRSLDELEDTPEFRQWVEREFPEGITEAPEGVSRRRFLTMMAASMALAGLSACRRPVEKLVPYVVAPEASQIPGIPKFYATAMPFSLDSFPLLVRSNDGRPTKIEGNKEHDLSKGATNVFAQASILDLYDQDRLTEVLKNGEASSWSEFVHYWRDELLKYGQNQGEGLALLMAPFNSPSLKKQLSSFKLFFPKAVVAVYEPFGFENLIASGKALSGENVLPNYYYENAKVVLSVDADVFSPFELTNVRATKGFSKWRRLETEADSMNRLYVVESGYTITGAMADHRVRLASSQVGGFLLAVIAELARLGLDITGIGADVSSASSVVNEKVVREVAKDLFQNRGSGIIVAGMQQSVAVHGLCLKLNEALGNIGQTVVLKKIDHAEIPSTDSLKMLTEKMLAGSVKTLIVTDVNPVYDAPADVGFTDALKKVSSIIRFANNQDEMAKFCTWNLPKSHYLETWGDVAYLNGQLGIIQPLIAPLYHSKSLVELFTIVTTGEDKSAYEIVRSVWAGVLPSVDFEESWRKVVHNGFLDTSKDSERTVSTLVNGHDLFLVNPIVVGPVPSSTQIEINFRPSNTIFDGRFSNNGWLQELPDPITKISWDNSAIMSVKTAKELGLETMFGLSDVMSRQMIELSMDSKVIKLPVWIQPGQADYVITLSVGYGRKGIGRVADNVGVDVFPLRTTSGMLVQSGVKVAKVEGTFLLATTQNHGSMEGRPLVVDATLDEYRKKPTFASDAQIGLRLLEKNNLPNESLWNEVYDYSKGNQWGMVIDLNACTGCNACTIACQSENNIPIVGKEQVAKGRNMHWIRIDRYFEGAIDEPRVVVQPVACHHCENAPCEQVCPVAATVHTEDGLNSMVYNRCVGTRYCANNCPYKVRRFNFFNYATDNPVYSEMPEVMKLAQNPEVSVRFRGVMEKCTYCTQRISLARISRKNRGEAMQDGDVVTACQQACPADAIVFGDINDPESAVSKIKARNRNYEILAELNLKPRTSYLAKLRNPNLELDGMRLHFWNGLVVLLMLACVLVLHSCASIFGRKIHPLTMTSIPKGATVMINGQKVGQTPLKLELRANKDYEIVFEKEGYEPVRRQVYPRVGVGWIVLDVLGGLVPIIVDAVTGDWFYLSEEFVGVWFEPKNDPSARETEE</sequence>
<reference evidence="3" key="3">
    <citation type="submission" date="2023-05" db="EMBL/GenBank/DDBJ databases">
        <authorList>
            <person name="Smith C.H."/>
        </authorList>
    </citation>
    <scope>NUCLEOTIDE SEQUENCE</scope>
    <source>
        <strain evidence="3">CHS0354</strain>
        <tissue evidence="3">Mantle</tissue>
    </source>
</reference>
<evidence type="ECO:0000313" key="3">
    <source>
        <dbReference type="EMBL" id="KAK3582433.1"/>
    </source>
</evidence>
<dbReference type="InterPro" id="IPR006311">
    <property type="entry name" value="TAT_signal"/>
</dbReference>
<dbReference type="NCBIfam" id="TIGR04519">
    <property type="entry name" value="MoCo_extend_TAT"/>
    <property type="match status" value="1"/>
</dbReference>
<keyword evidence="1" id="KW-1133">Transmembrane helix</keyword>
<name>A0AAE0VL94_9BIVA</name>
<dbReference type="PANTHER" id="PTHR42783">
    <property type="entry name" value="GLUTAMATE SYNTHASE [NADPH] SMALL CHAIN"/>
    <property type="match status" value="1"/>
</dbReference>
<dbReference type="InterPro" id="IPR017896">
    <property type="entry name" value="4Fe4S_Fe-S-bd"/>
</dbReference>
<dbReference type="Gene3D" id="3.40.228.10">
    <property type="entry name" value="Dimethylsulfoxide Reductase, domain 2"/>
    <property type="match status" value="1"/>
</dbReference>
<comment type="caution">
    <text evidence="3">The sequence shown here is derived from an EMBL/GenBank/DDBJ whole genome shotgun (WGS) entry which is preliminary data.</text>
</comment>
<dbReference type="InterPro" id="IPR030948">
    <property type="entry name" value="TAT_var_transloc_signal_dom"/>
</dbReference>
<feature type="domain" description="4Fe-4S ferredoxin-type" evidence="2">
    <location>
        <begin position="829"/>
        <end position="860"/>
    </location>
</feature>
<gene>
    <name evidence="3" type="ORF">CHS0354_023979</name>
</gene>
<evidence type="ECO:0000313" key="4">
    <source>
        <dbReference type="Proteomes" id="UP001195483"/>
    </source>
</evidence>
<keyword evidence="1" id="KW-0472">Membrane</keyword>
<feature type="transmembrane region" description="Helical" evidence="1">
    <location>
        <begin position="1097"/>
        <end position="1119"/>
    </location>
</feature>